<reference evidence="6" key="1">
    <citation type="submission" date="2020-05" db="EMBL/GenBank/DDBJ databases">
        <title>Phylogenomic resolution of chytrid fungi.</title>
        <authorList>
            <person name="Stajich J.E."/>
            <person name="Amses K."/>
            <person name="Simmons R."/>
            <person name="Seto K."/>
            <person name="Myers J."/>
            <person name="Bonds A."/>
            <person name="Quandt C.A."/>
            <person name="Barry K."/>
            <person name="Liu P."/>
            <person name="Grigoriev I."/>
            <person name="Longcore J.E."/>
            <person name="James T.Y."/>
        </authorList>
    </citation>
    <scope>NUCLEOTIDE SEQUENCE</scope>
    <source>
        <strain evidence="6">JEL0379</strain>
    </source>
</reference>
<evidence type="ECO:0000256" key="2">
    <source>
        <dbReference type="ARBA" id="ARBA00022692"/>
    </source>
</evidence>
<dbReference type="GO" id="GO:0016020">
    <property type="term" value="C:membrane"/>
    <property type="evidence" value="ECO:0007669"/>
    <property type="project" value="UniProtKB-SubCell"/>
</dbReference>
<evidence type="ECO:0000256" key="3">
    <source>
        <dbReference type="ARBA" id="ARBA00022989"/>
    </source>
</evidence>
<evidence type="ECO:0000256" key="1">
    <source>
        <dbReference type="ARBA" id="ARBA00004141"/>
    </source>
</evidence>
<dbReference type="InterPro" id="IPR006603">
    <property type="entry name" value="PQ-loop_rpt"/>
</dbReference>
<feature type="transmembrane region" description="Helical" evidence="5">
    <location>
        <begin position="6"/>
        <end position="25"/>
    </location>
</feature>
<evidence type="ECO:0000256" key="4">
    <source>
        <dbReference type="ARBA" id="ARBA00023136"/>
    </source>
</evidence>
<feature type="transmembrane region" description="Helical" evidence="5">
    <location>
        <begin position="37"/>
        <end position="57"/>
    </location>
</feature>
<dbReference type="Gene3D" id="1.20.1280.290">
    <property type="match status" value="2"/>
</dbReference>
<protein>
    <recommendedName>
        <fullName evidence="8">PQ loop repeat-domain-containing protein</fullName>
    </recommendedName>
</protein>
<evidence type="ECO:0000313" key="6">
    <source>
        <dbReference type="EMBL" id="KAJ3182713.1"/>
    </source>
</evidence>
<dbReference type="Pfam" id="PF04193">
    <property type="entry name" value="PQ-loop"/>
    <property type="match status" value="2"/>
</dbReference>
<keyword evidence="4 5" id="KW-0472">Membrane</keyword>
<feature type="transmembrane region" description="Helical" evidence="5">
    <location>
        <begin position="194"/>
        <end position="214"/>
    </location>
</feature>
<feature type="transmembrane region" description="Helical" evidence="5">
    <location>
        <begin position="99"/>
        <end position="120"/>
    </location>
</feature>
<dbReference type="PANTHER" id="PTHR16201:SF37">
    <property type="entry name" value="PQ-LOOP REPEAT-CONTAINING PROTEIN"/>
    <property type="match status" value="1"/>
</dbReference>
<evidence type="ECO:0008006" key="8">
    <source>
        <dbReference type="Google" id="ProtNLM"/>
    </source>
</evidence>
<dbReference type="SMART" id="SM00679">
    <property type="entry name" value="CTNS"/>
    <property type="match status" value="2"/>
</dbReference>
<gene>
    <name evidence="6" type="ORF">HDU87_008052</name>
</gene>
<feature type="transmembrane region" description="Helical" evidence="5">
    <location>
        <begin position="132"/>
        <end position="159"/>
    </location>
</feature>
<comment type="caution">
    <text evidence="6">The sequence shown here is derived from an EMBL/GenBank/DDBJ whole genome shotgun (WGS) entry which is preliminary data.</text>
</comment>
<keyword evidence="3 5" id="KW-1133">Transmembrane helix</keyword>
<evidence type="ECO:0000313" key="7">
    <source>
        <dbReference type="Proteomes" id="UP001212152"/>
    </source>
</evidence>
<dbReference type="EMBL" id="JADGJQ010000008">
    <property type="protein sequence ID" value="KAJ3182713.1"/>
    <property type="molecule type" value="Genomic_DNA"/>
</dbReference>
<dbReference type="AlphaFoldDB" id="A0AAD5TS45"/>
<name>A0AAD5TS45_9FUNG</name>
<feature type="transmembrane region" description="Helical" evidence="5">
    <location>
        <begin position="171"/>
        <end position="188"/>
    </location>
</feature>
<sequence>MSTAATVIGYIALFFWSFQLLPQAIKNYRNSSSGGLSAGMVALWALWTPVFAAYGLYSNLAVPLLVQPNLFGFFATVCSVQCLYYTPDEKRRTLTAVQAVGLLVAALAFLGGLEAGLYYATLKASESSLTSVTWIVTLMGILPTVLIVAGFLPALYNIFHTSVVDGISQPFLLMDTLGGVLSIIALLLGDNVDLLNVGSYAAVAALDIGILILIHIYRCTGRAKPVPTAARVVTASDMVGVSPPQRPPSSPPV</sequence>
<feature type="transmembrane region" description="Helical" evidence="5">
    <location>
        <begin position="69"/>
        <end position="87"/>
    </location>
</feature>
<dbReference type="PANTHER" id="PTHR16201">
    <property type="entry name" value="SEVEN TRANSMEMBRANE PROTEIN 1-RELATED"/>
    <property type="match status" value="1"/>
</dbReference>
<proteinExistence type="predicted"/>
<comment type="subcellular location">
    <subcellularLocation>
        <location evidence="1">Membrane</location>
        <topology evidence="1">Multi-pass membrane protein</topology>
    </subcellularLocation>
</comment>
<organism evidence="6 7">
    <name type="scientific">Geranomyces variabilis</name>
    <dbReference type="NCBI Taxonomy" id="109894"/>
    <lineage>
        <taxon>Eukaryota</taxon>
        <taxon>Fungi</taxon>
        <taxon>Fungi incertae sedis</taxon>
        <taxon>Chytridiomycota</taxon>
        <taxon>Chytridiomycota incertae sedis</taxon>
        <taxon>Chytridiomycetes</taxon>
        <taxon>Spizellomycetales</taxon>
        <taxon>Powellomycetaceae</taxon>
        <taxon>Geranomyces</taxon>
    </lineage>
</organism>
<dbReference type="InterPro" id="IPR051415">
    <property type="entry name" value="LAAT-1"/>
</dbReference>
<keyword evidence="2 5" id="KW-0812">Transmembrane</keyword>
<accession>A0AAD5TS45</accession>
<keyword evidence="7" id="KW-1185">Reference proteome</keyword>
<evidence type="ECO:0000256" key="5">
    <source>
        <dbReference type="SAM" id="Phobius"/>
    </source>
</evidence>
<dbReference type="Proteomes" id="UP001212152">
    <property type="component" value="Unassembled WGS sequence"/>
</dbReference>